<dbReference type="CDD" id="cd00657">
    <property type="entry name" value="Ferritin_like"/>
    <property type="match status" value="1"/>
</dbReference>
<accession>A0A0K1EPD1</accession>
<name>A0A0K1EPD1_CHOCO</name>
<gene>
    <name evidence="1" type="ORF">CMC5_069330</name>
</gene>
<reference evidence="1 2" key="1">
    <citation type="submission" date="2015-07" db="EMBL/GenBank/DDBJ databases">
        <title>Genome analysis of myxobacterium Chondromyces crocatus Cm c5 reveals a high potential for natural compound synthesis and the genetic basis for the loss of fruiting body formation.</title>
        <authorList>
            <person name="Zaburannyi N."/>
            <person name="Bunk B."/>
            <person name="Maier J."/>
            <person name="Overmann J."/>
            <person name="Mueller R."/>
        </authorList>
    </citation>
    <scope>NUCLEOTIDE SEQUENCE [LARGE SCALE GENOMIC DNA]</scope>
    <source>
        <strain evidence="1 2">Cm c5</strain>
    </source>
</reference>
<proteinExistence type="predicted"/>
<sequence>MSYLSYEPKDPMSSVLSVDFSSLDLGELPPVLVEQARLVWADRVRTEYQSIQIVGRFLIEALAAGEPLSVTRQVAETIDEEISHAELCGRMCAALGGRVPEPREVAAPLDDLHEVPVEERVMASAISLFLIAETFSVGYLRDLEERASHPVTKVVLQAIVGDEAEHEAFGPELLERKLRGLPEGKRAAWRAFAGRLVRAHLERAEKVLSRVPESERVLSRWPESERATLGLLGEVRLALLCQQTYRERLSPTLVRLGLEG</sequence>
<dbReference type="InterPro" id="IPR009078">
    <property type="entry name" value="Ferritin-like_SF"/>
</dbReference>
<dbReference type="EMBL" id="CP012159">
    <property type="protein sequence ID" value="AKT42706.1"/>
    <property type="molecule type" value="Genomic_DNA"/>
</dbReference>
<dbReference type="InterPro" id="IPR025859">
    <property type="entry name" value="AurF/CmlI"/>
</dbReference>
<keyword evidence="2" id="KW-1185">Reference proteome</keyword>
<evidence type="ECO:0000313" key="2">
    <source>
        <dbReference type="Proteomes" id="UP000067626"/>
    </source>
</evidence>
<evidence type="ECO:0008006" key="3">
    <source>
        <dbReference type="Google" id="ProtNLM"/>
    </source>
</evidence>
<dbReference type="Gene3D" id="1.20.1260.10">
    <property type="match status" value="1"/>
</dbReference>
<dbReference type="Proteomes" id="UP000067626">
    <property type="component" value="Chromosome"/>
</dbReference>
<dbReference type="InterPro" id="IPR012347">
    <property type="entry name" value="Ferritin-like"/>
</dbReference>
<dbReference type="KEGG" id="ccro:CMC5_069330"/>
<protein>
    <recommendedName>
        <fullName evidence="3">Ferritin-like domain-containing protein</fullName>
    </recommendedName>
</protein>
<dbReference type="AlphaFoldDB" id="A0A0K1EPD1"/>
<evidence type="ECO:0000313" key="1">
    <source>
        <dbReference type="EMBL" id="AKT42706.1"/>
    </source>
</evidence>
<organism evidence="1 2">
    <name type="scientific">Chondromyces crocatus</name>
    <dbReference type="NCBI Taxonomy" id="52"/>
    <lineage>
        <taxon>Bacteria</taxon>
        <taxon>Pseudomonadati</taxon>
        <taxon>Myxococcota</taxon>
        <taxon>Polyangia</taxon>
        <taxon>Polyangiales</taxon>
        <taxon>Polyangiaceae</taxon>
        <taxon>Chondromyces</taxon>
    </lineage>
</organism>
<dbReference type="SUPFAM" id="SSF47240">
    <property type="entry name" value="Ferritin-like"/>
    <property type="match status" value="1"/>
</dbReference>
<dbReference type="Pfam" id="PF11583">
    <property type="entry name" value="AurF"/>
    <property type="match status" value="1"/>
</dbReference>